<evidence type="ECO:0000313" key="1">
    <source>
        <dbReference type="EMBL" id="GLB41888.1"/>
    </source>
</evidence>
<gene>
    <name evidence="1" type="ORF">LshimejAT787_1004880</name>
</gene>
<dbReference type="OrthoDB" id="413649at2759"/>
<dbReference type="PIRSF" id="PIRSF036794">
    <property type="entry name" value="UCP_erythr_ester"/>
    <property type="match status" value="1"/>
</dbReference>
<protein>
    <submittedName>
        <fullName evidence="1">Erythromycin esterase</fullName>
    </submittedName>
</protein>
<reference evidence="1" key="1">
    <citation type="submission" date="2022-07" db="EMBL/GenBank/DDBJ databases">
        <title>The genome of Lyophyllum shimeji provides insight into the initial evolution of ectomycorrhizal fungal genome.</title>
        <authorList>
            <person name="Kobayashi Y."/>
            <person name="Shibata T."/>
            <person name="Hirakawa H."/>
            <person name="Shigenobu S."/>
            <person name="Nishiyama T."/>
            <person name="Yamada A."/>
            <person name="Hasebe M."/>
            <person name="Kawaguchi M."/>
        </authorList>
    </citation>
    <scope>NUCLEOTIDE SEQUENCE</scope>
    <source>
        <strain evidence="1">AT787</strain>
    </source>
</reference>
<dbReference type="InterPro" id="IPR052036">
    <property type="entry name" value="Hydrolase/PRTase-associated"/>
</dbReference>
<dbReference type="Gene3D" id="3.30.1870.10">
    <property type="entry name" value="EreA-like, domain 2"/>
    <property type="match status" value="1"/>
</dbReference>
<dbReference type="PANTHER" id="PTHR31299">
    <property type="entry name" value="ESTERASE, PUTATIVE (AFU_ORTHOLOGUE AFUA_1G05850)-RELATED"/>
    <property type="match status" value="1"/>
</dbReference>
<dbReference type="InterPro" id="IPR014622">
    <property type="entry name" value="UCP036794_erythomycin"/>
</dbReference>
<dbReference type="SUPFAM" id="SSF159501">
    <property type="entry name" value="EreA/ChaN-like"/>
    <property type="match status" value="1"/>
</dbReference>
<sequence>MSSLPRRIRDGAIALPDITEASFGGTDFGDHFDRFVTGDALGARVVLIGDGSHGTSEHYVSRATITKRLIEKHGFNIVAAEADWPDAAAVDRHLRLKPARPNREAPFQRFPGWMWKNEEFKDFVDWLRERNSHCKPDERAGFFGLDLYSMDASMTAVIEYLDRTDPKLAKDARERYGCLAPYAENPSRYGAVALGRGFAPCEKGVVQMLEDLLRKRLDMIELDAGVDGEEIFDAEMNARVVADAEKYYRAMYYGRNESWNMRDTHMFQALLRLLDYKKTSSMGVNKAVVWAHNSHVGDARYTGKGQRRNELNIGQLCKEKFGNDALIIGHGTHTGTVAAAHRWGDRMSIMRVNESVPESYERLAHDSGLPRFLLDLRRNHQSNRLLDELTVQRLERFIGVIYRPETEMLSHYETATMPRQLDAYVWFDETSAVKALGAIESKGPVETQETYPFAV</sequence>
<dbReference type="CDD" id="cd14728">
    <property type="entry name" value="Ere-like"/>
    <property type="match status" value="1"/>
</dbReference>
<dbReference type="InterPro" id="IPR007815">
    <property type="entry name" value="Emycin_Estase"/>
</dbReference>
<comment type="caution">
    <text evidence="1">The sequence shown here is derived from an EMBL/GenBank/DDBJ whole genome shotgun (WGS) entry which is preliminary data.</text>
</comment>
<dbReference type="EMBL" id="BRPK01000010">
    <property type="protein sequence ID" value="GLB41888.1"/>
    <property type="molecule type" value="Genomic_DNA"/>
</dbReference>
<dbReference type="PANTHER" id="PTHR31299:SF0">
    <property type="entry name" value="ESTERASE, PUTATIVE (AFU_ORTHOLOGUE AFUA_1G05850)-RELATED"/>
    <property type="match status" value="1"/>
</dbReference>
<dbReference type="GO" id="GO:0046677">
    <property type="term" value="P:response to antibiotic"/>
    <property type="evidence" value="ECO:0007669"/>
    <property type="project" value="InterPro"/>
</dbReference>
<dbReference type="AlphaFoldDB" id="A0A9P3UQQ1"/>
<dbReference type="Gene3D" id="3.40.1660.10">
    <property type="entry name" value="EreA-like (biosynthetic domain)"/>
    <property type="match status" value="1"/>
</dbReference>
<keyword evidence="2" id="KW-1185">Reference proteome</keyword>
<dbReference type="Pfam" id="PF05139">
    <property type="entry name" value="Erythro_esteras"/>
    <property type="match status" value="1"/>
</dbReference>
<organism evidence="1 2">
    <name type="scientific">Lyophyllum shimeji</name>
    <name type="common">Hon-shimeji</name>
    <name type="synonym">Tricholoma shimeji</name>
    <dbReference type="NCBI Taxonomy" id="47721"/>
    <lineage>
        <taxon>Eukaryota</taxon>
        <taxon>Fungi</taxon>
        <taxon>Dikarya</taxon>
        <taxon>Basidiomycota</taxon>
        <taxon>Agaricomycotina</taxon>
        <taxon>Agaricomycetes</taxon>
        <taxon>Agaricomycetidae</taxon>
        <taxon>Agaricales</taxon>
        <taxon>Tricholomatineae</taxon>
        <taxon>Lyophyllaceae</taxon>
        <taxon>Lyophyllum</taxon>
    </lineage>
</organism>
<evidence type="ECO:0000313" key="2">
    <source>
        <dbReference type="Proteomes" id="UP001063166"/>
    </source>
</evidence>
<name>A0A9P3UQQ1_LYOSH</name>
<proteinExistence type="predicted"/>
<accession>A0A9P3UQQ1</accession>
<dbReference type="Proteomes" id="UP001063166">
    <property type="component" value="Unassembled WGS sequence"/>
</dbReference>